<dbReference type="PANTHER" id="PTHR43877">
    <property type="entry name" value="AMINOALKYLPHOSPHONATE N-ACETYLTRANSFERASE-RELATED-RELATED"/>
    <property type="match status" value="1"/>
</dbReference>
<name>A0ABS1WQU2_9GAMM</name>
<dbReference type="Pfam" id="PF00583">
    <property type="entry name" value="Acetyltransf_1"/>
    <property type="match status" value="1"/>
</dbReference>
<organism evidence="4 5">
    <name type="scientific">Steroidobacter gossypii</name>
    <dbReference type="NCBI Taxonomy" id="2805490"/>
    <lineage>
        <taxon>Bacteria</taxon>
        <taxon>Pseudomonadati</taxon>
        <taxon>Pseudomonadota</taxon>
        <taxon>Gammaproteobacteria</taxon>
        <taxon>Steroidobacterales</taxon>
        <taxon>Steroidobacteraceae</taxon>
        <taxon>Steroidobacter</taxon>
    </lineage>
</organism>
<reference evidence="4 5" key="1">
    <citation type="journal article" date="2021" name="Int. J. Syst. Evol. Microbiol.">
        <title>Steroidobacter gossypii sp. nov., isolated from soil of cotton cropping field.</title>
        <authorList>
            <person name="Huang R."/>
            <person name="Yang S."/>
            <person name="Zhen C."/>
            <person name="Liu W."/>
        </authorList>
    </citation>
    <scope>NUCLEOTIDE SEQUENCE [LARGE SCALE GENOMIC DNA]</scope>
    <source>
        <strain evidence="4 5">S1-65</strain>
    </source>
</reference>
<sequence>MNQIRIVRLTAADPELARRMFELMAHVFDEPSEPLSDMYLSKLLRRPDFWALAAFSDGELIAGLTAHTLPMTRSESSEIMVYDIAVHPARRRQDVGRQLISSLRSAASAAGIEDIFVPADNNDIQALDFYRALGGSPLAVTHFTFSRETSR</sequence>
<dbReference type="InterPro" id="IPR050832">
    <property type="entry name" value="Bact_Acetyltransf"/>
</dbReference>
<protein>
    <submittedName>
        <fullName evidence="4">GNAT family N-acetyltransferase</fullName>
    </submittedName>
</protein>
<dbReference type="SUPFAM" id="SSF55729">
    <property type="entry name" value="Acyl-CoA N-acyltransferases (Nat)"/>
    <property type="match status" value="1"/>
</dbReference>
<dbReference type="InterPro" id="IPR016181">
    <property type="entry name" value="Acyl_CoA_acyltransferase"/>
</dbReference>
<evidence type="ECO:0000259" key="3">
    <source>
        <dbReference type="PROSITE" id="PS51186"/>
    </source>
</evidence>
<dbReference type="RefSeq" id="WP_203165329.1">
    <property type="nucleotide sequence ID" value="NZ_JAEVLS010000001.1"/>
</dbReference>
<evidence type="ECO:0000256" key="2">
    <source>
        <dbReference type="ARBA" id="ARBA00023315"/>
    </source>
</evidence>
<evidence type="ECO:0000313" key="4">
    <source>
        <dbReference type="EMBL" id="MBM0103350.1"/>
    </source>
</evidence>
<comment type="caution">
    <text evidence="4">The sequence shown here is derived from an EMBL/GenBank/DDBJ whole genome shotgun (WGS) entry which is preliminary data.</text>
</comment>
<dbReference type="PROSITE" id="PS51186">
    <property type="entry name" value="GNAT"/>
    <property type="match status" value="1"/>
</dbReference>
<dbReference type="InterPro" id="IPR000182">
    <property type="entry name" value="GNAT_dom"/>
</dbReference>
<dbReference type="EMBL" id="JAEVLS010000001">
    <property type="protein sequence ID" value="MBM0103350.1"/>
    <property type="molecule type" value="Genomic_DNA"/>
</dbReference>
<dbReference type="Gene3D" id="3.40.630.30">
    <property type="match status" value="1"/>
</dbReference>
<evidence type="ECO:0000313" key="5">
    <source>
        <dbReference type="Proteomes" id="UP000661077"/>
    </source>
</evidence>
<keyword evidence="1" id="KW-0808">Transferase</keyword>
<keyword evidence="5" id="KW-1185">Reference proteome</keyword>
<dbReference type="Proteomes" id="UP000661077">
    <property type="component" value="Unassembled WGS sequence"/>
</dbReference>
<dbReference type="CDD" id="cd04301">
    <property type="entry name" value="NAT_SF"/>
    <property type="match status" value="1"/>
</dbReference>
<proteinExistence type="predicted"/>
<keyword evidence="2" id="KW-0012">Acyltransferase</keyword>
<feature type="domain" description="N-acetyltransferase" evidence="3">
    <location>
        <begin position="7"/>
        <end position="151"/>
    </location>
</feature>
<accession>A0ABS1WQU2</accession>
<evidence type="ECO:0000256" key="1">
    <source>
        <dbReference type="ARBA" id="ARBA00022679"/>
    </source>
</evidence>
<gene>
    <name evidence="4" type="ORF">JM946_01275</name>
</gene>